<reference evidence="1 2" key="1">
    <citation type="submission" date="2018-09" db="EMBL/GenBank/DDBJ databases">
        <title>Draft genome sequences of Legionella taurinensis isolated from water samples.</title>
        <authorList>
            <person name="Chakeri A."/>
            <person name="Allerberger F."/>
            <person name="Kundi M."/>
            <person name="Ruppitsch W."/>
            <person name="Schmid D."/>
        </authorList>
    </citation>
    <scope>NUCLEOTIDE SEQUENCE [LARGE SCALE GENOMIC DNA]</scope>
    <source>
        <strain evidence="1 2">4570-18-6</strain>
    </source>
</reference>
<protein>
    <submittedName>
        <fullName evidence="1">Uncharacterized protein</fullName>
    </submittedName>
</protein>
<dbReference type="Proteomes" id="UP000270757">
    <property type="component" value="Unassembled WGS sequence"/>
</dbReference>
<sequence length="59" mass="6997">MALAFPCIDEIPSLFKLHRHFLQNRFVYLLFIMNKLNEQKNQLKPIRLINQQKGFIAGP</sequence>
<comment type="caution">
    <text evidence="1">The sequence shown here is derived from an EMBL/GenBank/DDBJ whole genome shotgun (WGS) entry which is preliminary data.</text>
</comment>
<organism evidence="1 2">
    <name type="scientific">Legionella taurinensis</name>
    <dbReference type="NCBI Taxonomy" id="70611"/>
    <lineage>
        <taxon>Bacteria</taxon>
        <taxon>Pseudomonadati</taxon>
        <taxon>Pseudomonadota</taxon>
        <taxon>Gammaproteobacteria</taxon>
        <taxon>Legionellales</taxon>
        <taxon>Legionellaceae</taxon>
        <taxon>Legionella</taxon>
    </lineage>
</organism>
<evidence type="ECO:0000313" key="2">
    <source>
        <dbReference type="Proteomes" id="UP000270757"/>
    </source>
</evidence>
<evidence type="ECO:0000313" key="1">
    <source>
        <dbReference type="EMBL" id="RJT46268.1"/>
    </source>
</evidence>
<dbReference type="AlphaFoldDB" id="A0A3A5LH43"/>
<dbReference type="EMBL" id="QZWB01000009">
    <property type="protein sequence ID" value="RJT46268.1"/>
    <property type="molecule type" value="Genomic_DNA"/>
</dbReference>
<gene>
    <name evidence="1" type="ORF">D6J04_09505</name>
</gene>
<accession>A0A3A5LH43</accession>
<proteinExistence type="predicted"/>
<name>A0A3A5LH43_9GAMM</name>